<protein>
    <submittedName>
        <fullName evidence="8">Mechanosensitive ion channel protein MscS</fullName>
    </submittedName>
</protein>
<dbReference type="PATRIC" id="fig|1544798.3.peg.2845"/>
<dbReference type="OrthoDB" id="9809206at2"/>
<dbReference type="RefSeq" id="WP_045030436.1">
    <property type="nucleotide sequence ID" value="NZ_JRHC01000003.1"/>
</dbReference>
<evidence type="ECO:0000259" key="7">
    <source>
        <dbReference type="Pfam" id="PF00924"/>
    </source>
</evidence>
<reference evidence="8 9" key="1">
    <citation type="submission" date="2014-09" db="EMBL/GenBank/DDBJ databases">
        <title>Draft Genome Sequence of Draconibacterium sp. JN14CK-3.</title>
        <authorList>
            <person name="Dong C."/>
            <person name="Lai Q."/>
            <person name="Shao Z."/>
        </authorList>
    </citation>
    <scope>NUCLEOTIDE SEQUENCE [LARGE SCALE GENOMIC DNA]</scope>
    <source>
        <strain evidence="8 9">JN14CK-3</strain>
    </source>
</reference>
<keyword evidence="4 6" id="KW-1133">Transmembrane helix</keyword>
<dbReference type="SUPFAM" id="SSF82689">
    <property type="entry name" value="Mechanosensitive channel protein MscS (YggB), C-terminal domain"/>
    <property type="match status" value="1"/>
</dbReference>
<accession>A0A0D8J9R4</accession>
<proteinExistence type="predicted"/>
<keyword evidence="9" id="KW-1185">Reference proteome</keyword>
<evidence type="ECO:0000256" key="2">
    <source>
        <dbReference type="ARBA" id="ARBA00022475"/>
    </source>
</evidence>
<dbReference type="Proteomes" id="UP000032544">
    <property type="component" value="Unassembled WGS sequence"/>
</dbReference>
<comment type="subcellular location">
    <subcellularLocation>
        <location evidence="1">Cell membrane</location>
        <topology evidence="1">Multi-pass membrane protein</topology>
    </subcellularLocation>
</comment>
<evidence type="ECO:0000256" key="3">
    <source>
        <dbReference type="ARBA" id="ARBA00022692"/>
    </source>
</evidence>
<dbReference type="PANTHER" id="PTHR30221">
    <property type="entry name" value="SMALL-CONDUCTANCE MECHANOSENSITIVE CHANNEL"/>
    <property type="match status" value="1"/>
</dbReference>
<evidence type="ECO:0000313" key="8">
    <source>
        <dbReference type="EMBL" id="KJF43251.1"/>
    </source>
</evidence>
<dbReference type="PANTHER" id="PTHR30221:SF1">
    <property type="entry name" value="SMALL-CONDUCTANCE MECHANOSENSITIVE CHANNEL"/>
    <property type="match status" value="1"/>
</dbReference>
<feature type="transmembrane region" description="Helical" evidence="6">
    <location>
        <begin position="59"/>
        <end position="80"/>
    </location>
</feature>
<name>A0A0D8J9R4_9BACT</name>
<feature type="transmembrane region" description="Helical" evidence="6">
    <location>
        <begin position="22"/>
        <end position="39"/>
    </location>
</feature>
<sequence length="305" mass="35459">MREINEFITDQTGLSAATQHKIIISILILIFLSIIRLLILRIVWRQTQNVKIRYSWKRALSFIIPFSGLILISAVWIHAFEEFGTFLGLFTAGIAIALKDPITNLAGWFFIVVRKPFHVGDRVQVGPHTGDVIDIRLFQFTILEIGNWVDADQSTGRIIHMPNGKVFLEPQANFSTGFEYIWNEMKVNITFESNWQKAKDILDQIIHDYSKDIHIKAQKEIQEASKNYMIYYKHLTPIVYTKVMDFGVRLTIRYLCNPRQRRGSENTIWQNILTAFNKEPDIQFAYPTTRFYKAGEATNAQQRNL</sequence>
<dbReference type="Gene3D" id="3.30.70.100">
    <property type="match status" value="1"/>
</dbReference>
<dbReference type="Pfam" id="PF00924">
    <property type="entry name" value="MS_channel_2nd"/>
    <property type="match status" value="1"/>
</dbReference>
<comment type="caution">
    <text evidence="8">The sequence shown here is derived from an EMBL/GenBank/DDBJ whole genome shotgun (WGS) entry which is preliminary data.</text>
</comment>
<dbReference type="AlphaFoldDB" id="A0A0D8J9R4"/>
<dbReference type="STRING" id="1544798.LH29_13425"/>
<dbReference type="SUPFAM" id="SSF50182">
    <property type="entry name" value="Sm-like ribonucleoproteins"/>
    <property type="match status" value="1"/>
</dbReference>
<dbReference type="InterPro" id="IPR023408">
    <property type="entry name" value="MscS_beta-dom_sf"/>
</dbReference>
<gene>
    <name evidence="8" type="ORF">LH29_13425</name>
</gene>
<feature type="transmembrane region" description="Helical" evidence="6">
    <location>
        <begin position="86"/>
        <end position="113"/>
    </location>
</feature>
<keyword evidence="3 6" id="KW-0812">Transmembrane</keyword>
<evidence type="ECO:0000313" key="9">
    <source>
        <dbReference type="Proteomes" id="UP000032544"/>
    </source>
</evidence>
<keyword evidence="5 6" id="KW-0472">Membrane</keyword>
<dbReference type="InterPro" id="IPR011066">
    <property type="entry name" value="MscS_channel_C_sf"/>
</dbReference>
<evidence type="ECO:0000256" key="1">
    <source>
        <dbReference type="ARBA" id="ARBA00004651"/>
    </source>
</evidence>
<dbReference type="InterPro" id="IPR006685">
    <property type="entry name" value="MscS_channel_2nd"/>
</dbReference>
<dbReference type="InterPro" id="IPR045275">
    <property type="entry name" value="MscS_archaea/bacteria_type"/>
</dbReference>
<dbReference type="GO" id="GO:0008381">
    <property type="term" value="F:mechanosensitive monoatomic ion channel activity"/>
    <property type="evidence" value="ECO:0007669"/>
    <property type="project" value="InterPro"/>
</dbReference>
<dbReference type="EMBL" id="JRHC01000003">
    <property type="protein sequence ID" value="KJF43251.1"/>
    <property type="molecule type" value="Genomic_DNA"/>
</dbReference>
<feature type="domain" description="Mechanosensitive ion channel MscS" evidence="7">
    <location>
        <begin position="100"/>
        <end position="175"/>
    </location>
</feature>
<dbReference type="InterPro" id="IPR010920">
    <property type="entry name" value="LSM_dom_sf"/>
</dbReference>
<keyword evidence="2" id="KW-1003">Cell membrane</keyword>
<evidence type="ECO:0000256" key="4">
    <source>
        <dbReference type="ARBA" id="ARBA00022989"/>
    </source>
</evidence>
<dbReference type="Gene3D" id="2.30.30.60">
    <property type="match status" value="1"/>
</dbReference>
<evidence type="ECO:0000256" key="6">
    <source>
        <dbReference type="SAM" id="Phobius"/>
    </source>
</evidence>
<evidence type="ECO:0000256" key="5">
    <source>
        <dbReference type="ARBA" id="ARBA00023136"/>
    </source>
</evidence>
<dbReference type="GO" id="GO:0005886">
    <property type="term" value="C:plasma membrane"/>
    <property type="evidence" value="ECO:0007669"/>
    <property type="project" value="UniProtKB-SubCell"/>
</dbReference>
<organism evidence="8 9">
    <name type="scientific">Draconibacterium sediminis</name>
    <dbReference type="NCBI Taxonomy" id="1544798"/>
    <lineage>
        <taxon>Bacteria</taxon>
        <taxon>Pseudomonadati</taxon>
        <taxon>Bacteroidota</taxon>
        <taxon>Bacteroidia</taxon>
        <taxon>Marinilabiliales</taxon>
        <taxon>Prolixibacteraceae</taxon>
        <taxon>Draconibacterium</taxon>
    </lineage>
</organism>